<dbReference type="EMBL" id="JAKUCV010002050">
    <property type="protein sequence ID" value="KAJ4844119.1"/>
    <property type="molecule type" value="Genomic_DNA"/>
</dbReference>
<keyword evidence="5" id="KW-0175">Coiled coil</keyword>
<comment type="similarity">
    <text evidence="1">Belongs to the Frigida family.</text>
</comment>
<proteinExistence type="inferred from homology"/>
<evidence type="ECO:0000256" key="1">
    <source>
        <dbReference type="ARBA" id="ARBA00008956"/>
    </source>
</evidence>
<name>A0A9Q0G8C7_9ROSI</name>
<dbReference type="AlphaFoldDB" id="A0A9Q0G8C7"/>
<keyword evidence="3" id="KW-0221">Differentiation</keyword>
<dbReference type="PANTHER" id="PTHR31791:SF47">
    <property type="entry name" value="INACTIVE FRIGIDA-LIKE PROTEIN 2"/>
    <property type="match status" value="1"/>
</dbReference>
<dbReference type="Pfam" id="PF07899">
    <property type="entry name" value="Frigida"/>
    <property type="match status" value="2"/>
</dbReference>
<dbReference type="Proteomes" id="UP001141552">
    <property type="component" value="Unassembled WGS sequence"/>
</dbReference>
<feature type="coiled-coil region" evidence="5">
    <location>
        <begin position="622"/>
        <end position="649"/>
    </location>
</feature>
<gene>
    <name evidence="7" type="ORF">Tsubulata_028157</name>
</gene>
<protein>
    <recommendedName>
        <fullName evidence="9">FRIGIDA-like protein</fullName>
    </recommendedName>
</protein>
<evidence type="ECO:0000256" key="6">
    <source>
        <dbReference type="SAM" id="MobiDB-lite"/>
    </source>
</evidence>
<evidence type="ECO:0008006" key="9">
    <source>
        <dbReference type="Google" id="ProtNLM"/>
    </source>
</evidence>
<evidence type="ECO:0000256" key="2">
    <source>
        <dbReference type="ARBA" id="ARBA00022473"/>
    </source>
</evidence>
<dbReference type="PANTHER" id="PTHR31791">
    <property type="entry name" value="FRIGIDA-LIKE PROTEIN 3-RELATED"/>
    <property type="match status" value="1"/>
</dbReference>
<keyword evidence="4" id="KW-0287">Flowering</keyword>
<keyword evidence="8" id="KW-1185">Reference proteome</keyword>
<feature type="region of interest" description="Disordered" evidence="6">
    <location>
        <begin position="1041"/>
        <end position="1069"/>
    </location>
</feature>
<evidence type="ECO:0000256" key="4">
    <source>
        <dbReference type="ARBA" id="ARBA00023089"/>
    </source>
</evidence>
<organism evidence="7 8">
    <name type="scientific">Turnera subulata</name>
    <dbReference type="NCBI Taxonomy" id="218843"/>
    <lineage>
        <taxon>Eukaryota</taxon>
        <taxon>Viridiplantae</taxon>
        <taxon>Streptophyta</taxon>
        <taxon>Embryophyta</taxon>
        <taxon>Tracheophyta</taxon>
        <taxon>Spermatophyta</taxon>
        <taxon>Magnoliopsida</taxon>
        <taxon>eudicotyledons</taxon>
        <taxon>Gunneridae</taxon>
        <taxon>Pentapetalae</taxon>
        <taxon>rosids</taxon>
        <taxon>fabids</taxon>
        <taxon>Malpighiales</taxon>
        <taxon>Passifloraceae</taxon>
        <taxon>Turnera</taxon>
    </lineage>
</organism>
<sequence length="1110" mass="126319">MSECNRQLGLIEQTILEHTEELGLVTNSVKDLDDQLQTKEKHLASIKMSTEEFELKLDSKREEFGSAQEKMSECNRQLGLIEQSIKEHQMELDSVKGSLKDCCEELDSKKEELGSIQRILEGNKEKGKSLPSLEADLFFVMVSFILGSSLATLRKMIVPPEDARVSDQICPPDTTSQATSIADALPSSQRESIGEHELMHFEVSDALRLFPDPAEFVLEMMQVSYSQEKIFLLNQLTKVLAALRPQVKGQAKRLADIWKRDARLETENSGEVLALLQFQAIYVLEPLFRDDILRLVEQKHTPGLTQAFSTTEKITVYAFLPLPTFQEEDLFCKLCHLRFRENCQELVKRMLLFAPGVNRQILQPKYNLRFPYYMPMMNYSSRVLVMETTTDMHPLKLAQMKQEEVHRCMDEVQAKASSFLEFTMQWKDLEAHLESWQGCLQMREEELDLKEKKLGETAKLLEEREKEWIGKRNMFEGCLDQLIVKQKRLDALVTMINKSEIELHSKKKKISDCEGELKLVKQSVLEHREELGLVRKSVKGLDDQLQTKEKHLASIKMSIEEFELKLDSKQKEFSSAQEKKSECNRQLGLIEQSILERREELGLVTNSVKDLDDQQQTKEKHLASIKMSIEEFELKLDSKRKEFGSAQEKMSECNRQLGLIEQSILERREELALVTNSVKDLDDQRQTKEEHLASIKMSIEEFELKLDSKRKEFSSAQEKMSECNRQLGLIKQSILECREESGLVTNSVKDLDDELQIKEKHLASIKMSIEEFELKLDSKRKEFSSAQEKMSECNRQLGLIEQSIREHQMELDSVRGSLKDCSEELESKKEELGSVQRILEEKKEKGKPLPLLGSNLATSRTLMIVPPEDIRVSNHACPPDTTSQSTSIADALPSSQSESIGEHAVMHLEVSDALKLFPDPAKFVLDMMQVSYSQGKILLLDQLTRVLPALRPQVKGRAIRLTDTWKRDARLETENPGEVLALLQFLAIYVLVPSFRDGILRLIEQKQAPGLTQAFSTTDKITGGGSLLQALPSQIQGELPGNCHADDPFCPRSSDQTDPSAPVPSQVPIPYVNDELQLQGMQIDRHKAPQESPSNAAYPCGTCPGTATNH</sequence>
<evidence type="ECO:0000256" key="5">
    <source>
        <dbReference type="SAM" id="Coils"/>
    </source>
</evidence>
<dbReference type="GO" id="GO:0030154">
    <property type="term" value="P:cell differentiation"/>
    <property type="evidence" value="ECO:0007669"/>
    <property type="project" value="UniProtKB-KW"/>
</dbReference>
<dbReference type="InterPro" id="IPR012474">
    <property type="entry name" value="Frigida"/>
</dbReference>
<comment type="caution">
    <text evidence="7">The sequence shown here is derived from an EMBL/GenBank/DDBJ whole genome shotgun (WGS) entry which is preliminary data.</text>
</comment>
<accession>A0A9Q0G8C7</accession>
<feature type="coiled-coil region" evidence="5">
    <location>
        <begin position="552"/>
        <end position="586"/>
    </location>
</feature>
<reference evidence="7" key="1">
    <citation type="submission" date="2022-02" db="EMBL/GenBank/DDBJ databases">
        <authorList>
            <person name="Henning P.M."/>
            <person name="McCubbin A.G."/>
            <person name="Shore J.S."/>
        </authorList>
    </citation>
    <scope>NUCLEOTIDE SEQUENCE</scope>
    <source>
        <strain evidence="7">F60SS</strain>
        <tissue evidence="7">Leaves</tissue>
    </source>
</reference>
<reference evidence="7" key="2">
    <citation type="journal article" date="2023" name="Plants (Basel)">
        <title>Annotation of the Turnera subulata (Passifloraceae) Draft Genome Reveals the S-Locus Evolved after the Divergence of Turneroideae from Passifloroideae in a Stepwise Manner.</title>
        <authorList>
            <person name="Henning P.M."/>
            <person name="Roalson E.H."/>
            <person name="Mir W."/>
            <person name="McCubbin A.G."/>
            <person name="Shore J.S."/>
        </authorList>
    </citation>
    <scope>NUCLEOTIDE SEQUENCE</scope>
    <source>
        <strain evidence="7">F60SS</strain>
    </source>
</reference>
<feature type="coiled-coil region" evidence="5">
    <location>
        <begin position="762"/>
        <end position="845"/>
    </location>
</feature>
<dbReference type="GO" id="GO:0009908">
    <property type="term" value="P:flower development"/>
    <property type="evidence" value="ECO:0007669"/>
    <property type="project" value="UniProtKB-KW"/>
</dbReference>
<feature type="coiled-coil region" evidence="5">
    <location>
        <begin position="692"/>
        <end position="726"/>
    </location>
</feature>
<dbReference type="OrthoDB" id="1166041at2759"/>
<feature type="region of interest" description="Disordered" evidence="6">
    <location>
        <begin position="1085"/>
        <end position="1110"/>
    </location>
</feature>
<evidence type="ECO:0000313" key="7">
    <source>
        <dbReference type="EMBL" id="KAJ4844119.1"/>
    </source>
</evidence>
<keyword evidence="2" id="KW-0217">Developmental protein</keyword>
<evidence type="ECO:0000313" key="8">
    <source>
        <dbReference type="Proteomes" id="UP001141552"/>
    </source>
</evidence>
<dbReference type="SUPFAM" id="SSF57997">
    <property type="entry name" value="Tropomyosin"/>
    <property type="match status" value="2"/>
</dbReference>
<evidence type="ECO:0000256" key="3">
    <source>
        <dbReference type="ARBA" id="ARBA00022782"/>
    </source>
</evidence>